<evidence type="ECO:0000313" key="4">
    <source>
        <dbReference type="Proteomes" id="UP000033101"/>
    </source>
</evidence>
<dbReference type="Proteomes" id="UP000033101">
    <property type="component" value="Chromosome"/>
</dbReference>
<name>A0A0E3WWV7_9EURY</name>
<dbReference type="PANTHER" id="PTHR38138">
    <property type="entry name" value="VNG6441H"/>
    <property type="match status" value="1"/>
</dbReference>
<organism evidence="3 4">
    <name type="scientific">Methanosarcina horonobensis HB-1 = JCM 15518</name>
    <dbReference type="NCBI Taxonomy" id="1434110"/>
    <lineage>
        <taxon>Archaea</taxon>
        <taxon>Methanobacteriati</taxon>
        <taxon>Methanobacteriota</taxon>
        <taxon>Stenosarchaea group</taxon>
        <taxon>Methanomicrobia</taxon>
        <taxon>Methanosarcinales</taxon>
        <taxon>Methanosarcinaceae</taxon>
        <taxon>Methanosarcina</taxon>
    </lineage>
</organism>
<reference evidence="3 4" key="1">
    <citation type="submission" date="2014-07" db="EMBL/GenBank/DDBJ databases">
        <title>Methanogenic archaea and the global carbon cycle.</title>
        <authorList>
            <person name="Henriksen J.R."/>
            <person name="Luke J."/>
            <person name="Reinhart S."/>
            <person name="Benedict M.N."/>
            <person name="Youngblut N.D."/>
            <person name="Metcalf M.E."/>
            <person name="Whitaker R.J."/>
            <person name="Metcalf W.W."/>
        </authorList>
    </citation>
    <scope>NUCLEOTIDE SEQUENCE [LARGE SCALE GENOMIC DNA]</scope>
    <source>
        <strain evidence="3 4">HB-1</strain>
    </source>
</reference>
<evidence type="ECO:0000256" key="1">
    <source>
        <dbReference type="SAM" id="Phobius"/>
    </source>
</evidence>
<keyword evidence="4" id="KW-1185">Reference proteome</keyword>
<feature type="domain" description="Archaeal Type IV pilin N-terminal" evidence="2">
    <location>
        <begin position="12"/>
        <end position="86"/>
    </location>
</feature>
<dbReference type="KEGG" id="mhor:MSHOH_3892"/>
<dbReference type="HOGENOM" id="CLU_121765_0_0_2"/>
<dbReference type="EMBL" id="CP009516">
    <property type="protein sequence ID" value="AKB80375.1"/>
    <property type="molecule type" value="Genomic_DNA"/>
</dbReference>
<dbReference type="STRING" id="1434110.MSHOH_3892"/>
<dbReference type="GeneID" id="24833257"/>
<dbReference type="Pfam" id="PF07790">
    <property type="entry name" value="Pilin_N"/>
    <property type="match status" value="1"/>
</dbReference>
<dbReference type="AlphaFoldDB" id="A0A0E3WWV7"/>
<evidence type="ECO:0000259" key="2">
    <source>
        <dbReference type="Pfam" id="PF07790"/>
    </source>
</evidence>
<gene>
    <name evidence="3" type="ORF">MSHOH_3892</name>
</gene>
<keyword evidence="1" id="KW-0472">Membrane</keyword>
<dbReference type="PATRIC" id="fig|1434110.4.peg.4961"/>
<dbReference type="InterPro" id="IPR012859">
    <property type="entry name" value="Pilin_N_archaeal"/>
</dbReference>
<dbReference type="OrthoDB" id="121941at2157"/>
<dbReference type="PANTHER" id="PTHR38138:SF1">
    <property type="entry name" value="ARCHAEAL TYPE IV PILIN N-TERMINAL DOMAIN-CONTAINING PROTEIN"/>
    <property type="match status" value="1"/>
</dbReference>
<feature type="transmembrane region" description="Helical" evidence="1">
    <location>
        <begin position="21"/>
        <end position="41"/>
    </location>
</feature>
<evidence type="ECO:0000313" key="3">
    <source>
        <dbReference type="EMBL" id="AKB80375.1"/>
    </source>
</evidence>
<sequence>MLDIKRFMKNQKAVSEVVGEVLLTTIAVLLVSSIGIFIATYDGATDIPHTQVREWMNAGKDTIYLEHSGGEFLGTDAFEIVVNINEQKYVYPSASIYSNLNNSSWQLGDRIEINTSSEWGVNITDGDEIKVFLIDIPSRQTIQYLTISSKQDVAPAGVYP</sequence>
<protein>
    <recommendedName>
        <fullName evidence="2">Archaeal Type IV pilin N-terminal domain-containing protein</fullName>
    </recommendedName>
</protein>
<dbReference type="RefSeq" id="WP_048142577.1">
    <property type="nucleotide sequence ID" value="NZ_CP009516.1"/>
</dbReference>
<proteinExistence type="predicted"/>
<keyword evidence="1" id="KW-1133">Transmembrane helix</keyword>
<accession>A0A0E3WWV7</accession>
<keyword evidence="1" id="KW-0812">Transmembrane</keyword>